<organism evidence="1 2">
    <name type="scientific">Pegethrix bostrychoides GSE-TBD4-15B</name>
    <dbReference type="NCBI Taxonomy" id="2839662"/>
    <lineage>
        <taxon>Bacteria</taxon>
        <taxon>Bacillati</taxon>
        <taxon>Cyanobacteriota</taxon>
        <taxon>Cyanophyceae</taxon>
        <taxon>Oculatellales</taxon>
        <taxon>Oculatellaceae</taxon>
        <taxon>Pegethrix</taxon>
    </lineage>
</organism>
<protein>
    <submittedName>
        <fullName evidence="1">Uncharacterized protein</fullName>
    </submittedName>
</protein>
<evidence type="ECO:0000313" key="2">
    <source>
        <dbReference type="Proteomes" id="UP000707356"/>
    </source>
</evidence>
<gene>
    <name evidence="1" type="ORF">KME07_09045</name>
</gene>
<evidence type="ECO:0000313" key="1">
    <source>
        <dbReference type="EMBL" id="MBW4465572.1"/>
    </source>
</evidence>
<reference evidence="1" key="1">
    <citation type="submission" date="2021-05" db="EMBL/GenBank/DDBJ databases">
        <authorList>
            <person name="Pietrasiak N."/>
            <person name="Ward R."/>
            <person name="Stajich J.E."/>
            <person name="Kurbessoian T."/>
        </authorList>
    </citation>
    <scope>NUCLEOTIDE SEQUENCE</scope>
    <source>
        <strain evidence="1">GSE-TBD4-15B</strain>
    </source>
</reference>
<reference evidence="1" key="2">
    <citation type="journal article" date="2022" name="Microbiol. Resour. Announc.">
        <title>Metagenome Sequencing to Explore Phylogenomics of Terrestrial Cyanobacteria.</title>
        <authorList>
            <person name="Ward R.D."/>
            <person name="Stajich J.E."/>
            <person name="Johansen J.R."/>
            <person name="Huntemann M."/>
            <person name="Clum A."/>
            <person name="Foster B."/>
            <person name="Foster B."/>
            <person name="Roux S."/>
            <person name="Palaniappan K."/>
            <person name="Varghese N."/>
            <person name="Mukherjee S."/>
            <person name="Reddy T.B.K."/>
            <person name="Daum C."/>
            <person name="Copeland A."/>
            <person name="Chen I.A."/>
            <person name="Ivanova N.N."/>
            <person name="Kyrpides N.C."/>
            <person name="Shapiro N."/>
            <person name="Eloe-Fadrosh E.A."/>
            <person name="Pietrasiak N."/>
        </authorList>
    </citation>
    <scope>NUCLEOTIDE SEQUENCE</scope>
    <source>
        <strain evidence="1">GSE-TBD4-15B</strain>
    </source>
</reference>
<comment type="caution">
    <text evidence="1">The sequence shown here is derived from an EMBL/GenBank/DDBJ whole genome shotgun (WGS) entry which is preliminary data.</text>
</comment>
<accession>A0A951U5J8</accession>
<dbReference type="EMBL" id="JAHHHV010000050">
    <property type="protein sequence ID" value="MBW4465572.1"/>
    <property type="molecule type" value="Genomic_DNA"/>
</dbReference>
<proteinExistence type="predicted"/>
<name>A0A951U5J8_9CYAN</name>
<dbReference type="AlphaFoldDB" id="A0A951U5J8"/>
<dbReference type="Proteomes" id="UP000707356">
    <property type="component" value="Unassembled WGS sequence"/>
</dbReference>
<sequence length="90" mass="10097">MNKFKSSGFEFALMNGSANLTSASRMFAVLPPPDDEPSFTRLPKTIQGFQGSFSNFTLQLSLRFHQLLDWSDEAGISNQQHRQAKAQVFV</sequence>